<protein>
    <submittedName>
        <fullName evidence="5">Uncharacterized protein</fullName>
    </submittedName>
</protein>
<keyword evidence="3" id="KW-0325">Glycoprotein</keyword>
<dbReference type="PANTHER" id="PTHR45739:SF3">
    <property type="entry name" value="FRAS-RELATED EXTRACELLULAR MATRIX PROTEIN 1B PRECURSOR"/>
    <property type="match status" value="1"/>
</dbReference>
<keyword evidence="1" id="KW-0732">Signal</keyword>
<gene>
    <name evidence="5" type="ORF">XELAEV_18025145mg</name>
</gene>
<name>A0A974D1N0_XENLA</name>
<dbReference type="PANTHER" id="PTHR45739">
    <property type="entry name" value="MATRIX PROTEIN, PUTATIVE-RELATED"/>
    <property type="match status" value="1"/>
</dbReference>
<organism evidence="5 6">
    <name type="scientific">Xenopus laevis</name>
    <name type="common">African clawed frog</name>
    <dbReference type="NCBI Taxonomy" id="8355"/>
    <lineage>
        <taxon>Eukaryota</taxon>
        <taxon>Metazoa</taxon>
        <taxon>Chordata</taxon>
        <taxon>Craniata</taxon>
        <taxon>Vertebrata</taxon>
        <taxon>Euteleostomi</taxon>
        <taxon>Amphibia</taxon>
        <taxon>Batrachia</taxon>
        <taxon>Anura</taxon>
        <taxon>Pipoidea</taxon>
        <taxon>Pipidae</taxon>
        <taxon>Xenopodinae</taxon>
        <taxon>Xenopus</taxon>
        <taxon>Xenopus</taxon>
    </lineage>
</organism>
<evidence type="ECO:0000256" key="3">
    <source>
        <dbReference type="ARBA" id="ARBA00023180"/>
    </source>
</evidence>
<dbReference type="InterPro" id="IPR039005">
    <property type="entry name" value="CSPG_rpt"/>
</dbReference>
<evidence type="ECO:0000313" key="6">
    <source>
        <dbReference type="Proteomes" id="UP000694892"/>
    </source>
</evidence>
<dbReference type="EMBL" id="CM004473">
    <property type="protein sequence ID" value="OCT82616.1"/>
    <property type="molecule type" value="Genomic_DNA"/>
</dbReference>
<dbReference type="Proteomes" id="UP000694892">
    <property type="component" value="Chromosome 4S"/>
</dbReference>
<feature type="repeat" description="CSPG" evidence="4">
    <location>
        <begin position="7"/>
        <end position="98"/>
    </location>
</feature>
<proteinExistence type="predicted"/>
<sequence>MKLVQKGDIVQFTSPVTLTEGDRVTLVTDVLMATDGTGKLEKLLYAVSVPPVHGQIENINYPSVPISSFRQLDVAAQKVCYVHDNSHETTAMLASSVVTTLVLGAIFQRQVQAIVKWHHTHNHKYCTHRGKFTKGRQTLAKIRQRDVISVVCGFTNRLALLRQAKFRSDERALLCKFFKMRILLNVTCSARLAFASSDQDTARNLKATDSDSKDEDLKGVDLWGLHLLREINQRAIHYIINPSAEVNSDSFEFKIFDPAGNEILSETYPHYHTCENFGTFGVKFIQNGSSKGVSTKHWNIHVKNDGLEENHEFLKIILKAPKNAVHGKIYEATIEIIHLRGVNFHI</sequence>
<dbReference type="AlphaFoldDB" id="A0A974D1N0"/>
<keyword evidence="2" id="KW-0677">Repeat</keyword>
<dbReference type="Pfam" id="PF16184">
    <property type="entry name" value="Cadherin_3"/>
    <property type="match status" value="1"/>
</dbReference>
<reference evidence="6" key="1">
    <citation type="journal article" date="2016" name="Nature">
        <title>Genome evolution in the allotetraploid frog Xenopus laevis.</title>
        <authorList>
            <person name="Session A.M."/>
            <person name="Uno Y."/>
            <person name="Kwon T."/>
            <person name="Chapman J.A."/>
            <person name="Toyoda A."/>
            <person name="Takahashi S."/>
            <person name="Fukui A."/>
            <person name="Hikosaka A."/>
            <person name="Suzuki A."/>
            <person name="Kondo M."/>
            <person name="van Heeringen S.J."/>
            <person name="Quigley I."/>
            <person name="Heinz S."/>
            <person name="Ogino H."/>
            <person name="Ochi H."/>
            <person name="Hellsten U."/>
            <person name="Lyons J.B."/>
            <person name="Simakov O."/>
            <person name="Putnam N."/>
            <person name="Stites J."/>
            <person name="Kuroki Y."/>
            <person name="Tanaka T."/>
            <person name="Michiue T."/>
            <person name="Watanabe M."/>
            <person name="Bogdanovic O."/>
            <person name="Lister R."/>
            <person name="Georgiou G."/>
            <person name="Paranjpe S.S."/>
            <person name="van Kruijsbergen I."/>
            <person name="Shu S."/>
            <person name="Carlson J."/>
            <person name="Kinoshita T."/>
            <person name="Ohta Y."/>
            <person name="Mawaribuchi S."/>
            <person name="Jenkins J."/>
            <person name="Grimwood J."/>
            <person name="Schmutz J."/>
            <person name="Mitros T."/>
            <person name="Mozaffari S.V."/>
            <person name="Suzuki Y."/>
            <person name="Haramoto Y."/>
            <person name="Yamamoto T.S."/>
            <person name="Takagi C."/>
            <person name="Heald R."/>
            <person name="Miller K."/>
            <person name="Haudenschild C."/>
            <person name="Kitzman J."/>
            <person name="Nakayama T."/>
            <person name="Izutsu Y."/>
            <person name="Robert J."/>
            <person name="Fortriede J."/>
            <person name="Burns K."/>
            <person name="Lotay V."/>
            <person name="Karimi K."/>
            <person name="Yasuoka Y."/>
            <person name="Dichmann D.S."/>
            <person name="Flajnik M.F."/>
            <person name="Houston D.W."/>
            <person name="Shendure J."/>
            <person name="DuPasquier L."/>
            <person name="Vize P.D."/>
            <person name="Zorn A.M."/>
            <person name="Ito M."/>
            <person name="Marcotte E.M."/>
            <person name="Wallingford J.B."/>
            <person name="Ito Y."/>
            <person name="Asashima M."/>
            <person name="Ueno N."/>
            <person name="Matsuda Y."/>
            <person name="Veenstra G.J."/>
            <person name="Fujiyama A."/>
            <person name="Harland R.M."/>
            <person name="Taira M."/>
            <person name="Rokhsar D.S."/>
        </authorList>
    </citation>
    <scope>NUCLEOTIDE SEQUENCE [LARGE SCALE GENOMIC DNA]</scope>
    <source>
        <strain evidence="6">J</strain>
    </source>
</reference>
<evidence type="ECO:0000256" key="2">
    <source>
        <dbReference type="ARBA" id="ARBA00022737"/>
    </source>
</evidence>
<evidence type="ECO:0000313" key="5">
    <source>
        <dbReference type="EMBL" id="OCT82616.1"/>
    </source>
</evidence>
<accession>A0A974D1N0</accession>
<dbReference type="GO" id="GO:0009653">
    <property type="term" value="P:anatomical structure morphogenesis"/>
    <property type="evidence" value="ECO:0007669"/>
    <property type="project" value="TreeGrafter"/>
</dbReference>
<evidence type="ECO:0000256" key="1">
    <source>
        <dbReference type="ARBA" id="ARBA00022729"/>
    </source>
</evidence>
<evidence type="ECO:0000256" key="4">
    <source>
        <dbReference type="PROSITE-ProRule" id="PRU01201"/>
    </source>
</evidence>
<dbReference type="PROSITE" id="PS51854">
    <property type="entry name" value="CSPG"/>
    <property type="match status" value="1"/>
</dbReference>
<dbReference type="InterPro" id="IPR051561">
    <property type="entry name" value="FRAS1_ECM"/>
</dbReference>